<evidence type="ECO:0000256" key="1">
    <source>
        <dbReference type="SAM" id="SignalP"/>
    </source>
</evidence>
<dbReference type="AlphaFoldDB" id="A0A8G0ZX71"/>
<keyword evidence="3" id="KW-1185">Reference proteome</keyword>
<proteinExistence type="predicted"/>
<dbReference type="KEGG" id="nsm:JO391_02155"/>
<sequence>MLRSALLLALLASPALAGPLQEADLSARLYAEGLALQDPVLLLAAARLRKAAGFPPGGTLPVGWQVMLDSATQLAAGDETLLALIDDTATEAAKGVATGPVYRLDRIDPGSTDRFPLIEVTAGQRTEVYVEPESGTDLNLVVRDGSGAVLCADTDPSPIAYCAWTQAEPDSVAIEVTNAGPDSTPYALMTN</sequence>
<dbReference type="RefSeq" id="WP_220662574.1">
    <property type="nucleotide sequence ID" value="NZ_CP069370.1"/>
</dbReference>
<reference evidence="2" key="1">
    <citation type="submission" date="2021-02" db="EMBL/GenBank/DDBJ databases">
        <title>Rhodobacter shimadae sp. nov., an aerobic anoxygenic phototrophic bacterium isolated from a hot spring.</title>
        <authorList>
            <person name="Muramatsu S."/>
            <person name="Haruta S."/>
            <person name="Hirose S."/>
            <person name="Hanada S."/>
        </authorList>
    </citation>
    <scope>NUCLEOTIDE SEQUENCE</scope>
    <source>
        <strain evidence="2">N10</strain>
    </source>
</reference>
<gene>
    <name evidence="2" type="ORF">JO391_02155</name>
</gene>
<organism evidence="2 3">
    <name type="scientific">Neotabrizicola shimadae</name>
    <dbReference type="NCBI Taxonomy" id="2807096"/>
    <lineage>
        <taxon>Bacteria</taxon>
        <taxon>Pseudomonadati</taxon>
        <taxon>Pseudomonadota</taxon>
        <taxon>Alphaproteobacteria</taxon>
        <taxon>Rhodobacterales</taxon>
        <taxon>Paracoccaceae</taxon>
        <taxon>Neotabrizicola</taxon>
    </lineage>
</organism>
<name>A0A8G0ZX71_9RHOB</name>
<dbReference type="EMBL" id="CP069370">
    <property type="protein sequence ID" value="QYZ70358.1"/>
    <property type="molecule type" value="Genomic_DNA"/>
</dbReference>
<accession>A0A8G0ZX71</accession>
<evidence type="ECO:0000313" key="2">
    <source>
        <dbReference type="EMBL" id="QYZ70358.1"/>
    </source>
</evidence>
<feature type="signal peptide" evidence="1">
    <location>
        <begin position="1"/>
        <end position="17"/>
    </location>
</feature>
<keyword evidence="1" id="KW-0732">Signal</keyword>
<evidence type="ECO:0000313" key="3">
    <source>
        <dbReference type="Proteomes" id="UP000826300"/>
    </source>
</evidence>
<feature type="chain" id="PRO_5034723085" evidence="1">
    <location>
        <begin position="18"/>
        <end position="191"/>
    </location>
</feature>
<dbReference type="Proteomes" id="UP000826300">
    <property type="component" value="Chromosome"/>
</dbReference>
<protein>
    <submittedName>
        <fullName evidence="2">Uncharacterized protein</fullName>
    </submittedName>
</protein>
<dbReference type="Gene3D" id="2.60.120.380">
    <property type="match status" value="1"/>
</dbReference>